<proteinExistence type="predicted"/>
<keyword evidence="2" id="KW-1185">Reference proteome</keyword>
<evidence type="ECO:0008006" key="3">
    <source>
        <dbReference type="Google" id="ProtNLM"/>
    </source>
</evidence>
<accession>A0ABW9FWS1</accession>
<dbReference type="RefSeq" id="WP_348606330.1">
    <property type="nucleotide sequence ID" value="NZ_CP157276.1"/>
</dbReference>
<organism evidence="1 2">
    <name type="scientific">Prescottella soli</name>
    <dbReference type="NCBI Taxonomy" id="1543852"/>
    <lineage>
        <taxon>Bacteria</taxon>
        <taxon>Bacillati</taxon>
        <taxon>Actinomycetota</taxon>
        <taxon>Actinomycetes</taxon>
        <taxon>Mycobacteriales</taxon>
        <taxon>Nocardiaceae</taxon>
        <taxon>Prescottella</taxon>
    </lineage>
</organism>
<comment type="caution">
    <text evidence="1">The sequence shown here is derived from an EMBL/GenBank/DDBJ whole genome shotgun (WGS) entry which is preliminary data.</text>
</comment>
<dbReference type="EMBL" id="JBDLNU010000003">
    <property type="protein sequence ID" value="MFM1729053.1"/>
    <property type="molecule type" value="Genomic_DNA"/>
</dbReference>
<sequence>MRFNGRHAWKALGLAGAVGVAAGGVLVARAERQRRAYTPDEVRDRLHTRYAQASAAADRTTVDLVEVKPPLRQRLSRRLRRRR</sequence>
<dbReference type="Proteomes" id="UP001629744">
    <property type="component" value="Unassembled WGS sequence"/>
</dbReference>
<evidence type="ECO:0000313" key="2">
    <source>
        <dbReference type="Proteomes" id="UP001629744"/>
    </source>
</evidence>
<reference evidence="1 2" key="1">
    <citation type="submission" date="2023-11" db="EMBL/GenBank/DDBJ databases">
        <authorList>
            <person name="Val-Calvo J."/>
            <person name="Scortti M."/>
            <person name="Vazquez-Boland J."/>
        </authorList>
    </citation>
    <scope>NUCLEOTIDE SEQUENCE [LARGE SCALE GENOMIC DNA]</scope>
    <source>
        <strain evidence="1 2">DSM 46662</strain>
    </source>
</reference>
<evidence type="ECO:0000313" key="1">
    <source>
        <dbReference type="EMBL" id="MFM1729053.1"/>
    </source>
</evidence>
<protein>
    <recommendedName>
        <fullName evidence="3">YtxH domain-containing protein</fullName>
    </recommendedName>
</protein>
<gene>
    <name evidence="1" type="ORF">ABEU19_002553</name>
</gene>
<name>A0ABW9FWS1_9NOCA</name>